<dbReference type="Proteomes" id="UP000011021">
    <property type="component" value="Unassembled WGS sequence"/>
</dbReference>
<evidence type="ECO:0000313" key="2">
    <source>
        <dbReference type="EMBL" id="EFV95754.1"/>
    </source>
</evidence>
<dbReference type="InterPro" id="IPR010292">
    <property type="entry name" value="Uncharacterised_CreA"/>
</dbReference>
<dbReference type="EMBL" id="AEQP01000002">
    <property type="protein sequence ID" value="EFV95754.1"/>
    <property type="molecule type" value="Genomic_DNA"/>
</dbReference>
<gene>
    <name evidence="2" type="ORF">HMPREF0551_0662</name>
</gene>
<dbReference type="PANTHER" id="PTHR37952">
    <property type="match status" value="1"/>
</dbReference>
<evidence type="ECO:0000313" key="3">
    <source>
        <dbReference type="Proteomes" id="UP000011021"/>
    </source>
</evidence>
<dbReference type="AlphaFoldDB" id="E7RVF0"/>
<protein>
    <submittedName>
        <fullName evidence="2">Protein CreA</fullName>
    </submittedName>
</protein>
<name>E7RVF0_9BURK</name>
<organism evidence="2 3">
    <name type="scientific">Lautropia mirabilis ATCC 51599</name>
    <dbReference type="NCBI Taxonomy" id="887898"/>
    <lineage>
        <taxon>Bacteria</taxon>
        <taxon>Pseudomonadati</taxon>
        <taxon>Pseudomonadota</taxon>
        <taxon>Betaproteobacteria</taxon>
        <taxon>Burkholderiales</taxon>
        <taxon>Burkholderiaceae</taxon>
        <taxon>Lautropia</taxon>
    </lineage>
</organism>
<keyword evidence="1" id="KW-0732">Signal</keyword>
<dbReference type="RefSeq" id="WP_005672766.1">
    <property type="nucleotide sequence ID" value="NZ_CP146288.1"/>
</dbReference>
<evidence type="ECO:0000256" key="1">
    <source>
        <dbReference type="SAM" id="SignalP"/>
    </source>
</evidence>
<dbReference type="GO" id="GO:0005829">
    <property type="term" value="C:cytosol"/>
    <property type="evidence" value="ECO:0007669"/>
    <property type="project" value="TreeGrafter"/>
</dbReference>
<accession>E7RVF0</accession>
<comment type="caution">
    <text evidence="2">The sequence shown here is derived from an EMBL/GenBank/DDBJ whole genome shotgun (WGS) entry which is preliminary data.</text>
</comment>
<dbReference type="eggNOG" id="COG3045">
    <property type="taxonomic scope" value="Bacteria"/>
</dbReference>
<dbReference type="PIRSF" id="PIRSF003174">
    <property type="entry name" value="CreA"/>
    <property type="match status" value="1"/>
</dbReference>
<keyword evidence="3" id="KW-1185">Reference proteome</keyword>
<proteinExistence type="predicted"/>
<feature type="chain" id="PRO_5003224580" evidence="1">
    <location>
        <begin position="31"/>
        <end position="169"/>
    </location>
</feature>
<sequence length="169" mass="18084">MKTASLSRAVALSIALIAGASSLVPATAQAADDRTIGIVDTTFKLLTRDDDIIVEAYDDPLVQGVTCYVSRARTGGIKGSLGLAEDKAEASISCHQVGPVKIEKPLKKKEDVFSERLSILFKRLRVVRMVDSTRNALVYLTYSDKLIDGSPKNSVSAVPIDPATPIPVK</sequence>
<dbReference type="PANTHER" id="PTHR37952:SF2">
    <property type="entry name" value="PROTEIN CREA"/>
    <property type="match status" value="1"/>
</dbReference>
<reference evidence="2 3" key="1">
    <citation type="submission" date="2010-12" db="EMBL/GenBank/DDBJ databases">
        <authorList>
            <person name="Muzny D."/>
            <person name="Qin X."/>
            <person name="Deng J."/>
            <person name="Jiang H."/>
            <person name="Liu Y."/>
            <person name="Qu J."/>
            <person name="Song X.-Z."/>
            <person name="Zhang L."/>
            <person name="Thornton R."/>
            <person name="Coyle M."/>
            <person name="Francisco L."/>
            <person name="Jackson L."/>
            <person name="Javaid M."/>
            <person name="Korchina V."/>
            <person name="Kovar C."/>
            <person name="Mata R."/>
            <person name="Mathew T."/>
            <person name="Ngo R."/>
            <person name="Nguyen L."/>
            <person name="Nguyen N."/>
            <person name="Okwuonu G."/>
            <person name="Ongeri F."/>
            <person name="Pham C."/>
            <person name="Simmons D."/>
            <person name="Wilczek-Boney K."/>
            <person name="Hale W."/>
            <person name="Jakkamsetti A."/>
            <person name="Pham P."/>
            <person name="Ruth R."/>
            <person name="San Lucas F."/>
            <person name="Warren J."/>
            <person name="Zhang J."/>
            <person name="Zhao Z."/>
            <person name="Zhou C."/>
            <person name="Zhu D."/>
            <person name="Lee S."/>
            <person name="Bess C."/>
            <person name="Blankenburg K."/>
            <person name="Forbes L."/>
            <person name="Fu Q."/>
            <person name="Gubbala S."/>
            <person name="Hirani K."/>
            <person name="Jayaseelan J.C."/>
            <person name="Lara F."/>
            <person name="Munidasa M."/>
            <person name="Palculict T."/>
            <person name="Patil S."/>
            <person name="Pu L.-L."/>
            <person name="Saada N."/>
            <person name="Tang L."/>
            <person name="Weissenberger G."/>
            <person name="Zhu Y."/>
            <person name="Hemphill L."/>
            <person name="Shang Y."/>
            <person name="Youmans B."/>
            <person name="Ayvaz T."/>
            <person name="Ross M."/>
            <person name="Santibanez J."/>
            <person name="Aqrawi P."/>
            <person name="Gross S."/>
            <person name="Joshi V."/>
            <person name="Fowler G."/>
            <person name="Nazareth L."/>
            <person name="Reid J."/>
            <person name="Worley K."/>
            <person name="Petrosino J."/>
            <person name="Highlander S."/>
            <person name="Gibbs R."/>
        </authorList>
    </citation>
    <scope>NUCLEOTIDE SEQUENCE [LARGE SCALE GENOMIC DNA]</scope>
    <source>
        <strain evidence="2 3">ATCC 51599</strain>
    </source>
</reference>
<feature type="signal peptide" evidence="1">
    <location>
        <begin position="1"/>
        <end position="30"/>
    </location>
</feature>
<dbReference type="Pfam" id="PF05981">
    <property type="entry name" value="CreA"/>
    <property type="match status" value="1"/>
</dbReference>
<dbReference type="HOGENOM" id="CLU_109726_1_1_4"/>